<dbReference type="InParanoid" id="A0A6C2YX78"/>
<keyword evidence="2" id="KW-0812">Transmembrane</keyword>
<gene>
    <name evidence="3" type="ORF">GMBLW1_36940</name>
</gene>
<keyword evidence="2" id="KW-0472">Membrane</keyword>
<feature type="compositionally biased region" description="Low complexity" evidence="1">
    <location>
        <begin position="228"/>
        <end position="254"/>
    </location>
</feature>
<evidence type="ECO:0000256" key="1">
    <source>
        <dbReference type="SAM" id="MobiDB-lite"/>
    </source>
</evidence>
<dbReference type="Proteomes" id="UP000464378">
    <property type="component" value="Chromosome"/>
</dbReference>
<sequence>MRRKGFWLTLGMLSFLAAGVVGILLVMLRREPAHYSLLEIEDSPVRKKNSVEFQTHFFDLMNSITNNDSHWSAEFTAEQMNSYFQEDFIRSNAFESMLPDGVHSPRIGINADCVRLAFRYNSSLGTTVVSLEMKCWLVANETNLLAVELLALRAGHLPLPTQTLLDTITEAAHQMNIDVKWYRHNGHPVGLMRFQADQLRPTEQLQRLHIENGKITIAGRSLLNGAIPPTRTPSATPATPASNSKPADTPATLPINPPAAPTTPGIPATPMKPAPAAPAPPTPMGPQAQLPGIPPGTASVILPVSASEAAPAPLTPPANLPGLIIPPAPPAVTGAPNP</sequence>
<evidence type="ECO:0000313" key="4">
    <source>
        <dbReference type="Proteomes" id="UP000464378"/>
    </source>
</evidence>
<feature type="transmembrane region" description="Helical" evidence="2">
    <location>
        <begin position="6"/>
        <end position="28"/>
    </location>
</feature>
<protein>
    <submittedName>
        <fullName evidence="3">Uncharacterized protein</fullName>
    </submittedName>
</protein>
<dbReference type="RefSeq" id="WP_162660565.1">
    <property type="nucleotide sequence ID" value="NZ_LR593887.1"/>
</dbReference>
<dbReference type="AlphaFoldDB" id="A0A6C2YX78"/>
<reference evidence="3" key="1">
    <citation type="submission" date="2019-04" db="EMBL/GenBank/DDBJ databases">
        <authorList>
            <consortium name="Science for Life Laboratories"/>
        </authorList>
    </citation>
    <scope>NUCLEOTIDE SEQUENCE</scope>
    <source>
        <strain evidence="3">MBLW1</strain>
    </source>
</reference>
<feature type="region of interest" description="Disordered" evidence="1">
    <location>
        <begin position="224"/>
        <end position="294"/>
    </location>
</feature>
<dbReference type="EMBL" id="LR593887">
    <property type="protein sequence ID" value="VTS08354.1"/>
    <property type="molecule type" value="Genomic_DNA"/>
</dbReference>
<dbReference type="KEGG" id="tim:GMBLW1_36940"/>
<evidence type="ECO:0000313" key="3">
    <source>
        <dbReference type="EMBL" id="VIP05499.1"/>
    </source>
</evidence>
<evidence type="ECO:0000256" key="2">
    <source>
        <dbReference type="SAM" id="Phobius"/>
    </source>
</evidence>
<proteinExistence type="predicted"/>
<dbReference type="EMBL" id="LR586016">
    <property type="protein sequence ID" value="VIP05499.1"/>
    <property type="molecule type" value="Genomic_DNA"/>
</dbReference>
<keyword evidence="4" id="KW-1185">Reference proteome</keyword>
<keyword evidence="2" id="KW-1133">Transmembrane helix</keyword>
<organism evidence="3">
    <name type="scientific">Tuwongella immobilis</name>
    <dbReference type="NCBI Taxonomy" id="692036"/>
    <lineage>
        <taxon>Bacteria</taxon>
        <taxon>Pseudomonadati</taxon>
        <taxon>Planctomycetota</taxon>
        <taxon>Planctomycetia</taxon>
        <taxon>Gemmatales</taxon>
        <taxon>Gemmataceae</taxon>
        <taxon>Tuwongella</taxon>
    </lineage>
</organism>
<feature type="compositionally biased region" description="Pro residues" evidence="1">
    <location>
        <begin position="270"/>
        <end position="284"/>
    </location>
</feature>
<name>A0A6C2YX78_9BACT</name>
<accession>A0A6C2YX78</accession>